<accession>A0ABR5ABD6</accession>
<keyword evidence="2" id="KW-1185">Reference proteome</keyword>
<sequence>MNPGDLIFVSGIDVISRIIRWVTESKYSHVAIYVGGGRVIEAQAFRKVGFQELAYYEGKYDVKPIRLREPQRIHGLVWILNQRGRPYSYWSDFVILLRCLFNIHIPWHEGLAIICSRLGRDFLFHCGLPIPDENMSPEDLYEWVTSYTRE</sequence>
<comment type="caution">
    <text evidence="1">The sequence shown here is derived from an EMBL/GenBank/DDBJ whole genome shotgun (WGS) entry which is preliminary data.</text>
</comment>
<dbReference type="Gene3D" id="3.90.1720.10">
    <property type="entry name" value="endopeptidase domain like (from Nostoc punctiforme)"/>
    <property type="match status" value="1"/>
</dbReference>
<gene>
    <name evidence="1" type="ORF">SD70_27160</name>
</gene>
<protein>
    <submittedName>
        <fullName evidence="1">Uncharacterized protein</fullName>
    </submittedName>
</protein>
<dbReference type="InterPro" id="IPR038765">
    <property type="entry name" value="Papain-like_cys_pep_sf"/>
</dbReference>
<dbReference type="SUPFAM" id="SSF54001">
    <property type="entry name" value="Cysteine proteinases"/>
    <property type="match status" value="1"/>
</dbReference>
<reference evidence="1 2" key="1">
    <citation type="submission" date="2014-12" db="EMBL/GenBank/DDBJ databases">
        <title>Draft genome sequence of Paenibacillus kamchatkensis strain B-2647.</title>
        <authorList>
            <person name="Karlyshev A.V."/>
            <person name="Kudryashova E.B."/>
        </authorList>
    </citation>
    <scope>NUCLEOTIDE SEQUENCE [LARGE SCALE GENOMIC DNA]</scope>
    <source>
        <strain evidence="1 2">VKM B-2647</strain>
    </source>
</reference>
<evidence type="ECO:0000313" key="2">
    <source>
        <dbReference type="Proteomes" id="UP000031967"/>
    </source>
</evidence>
<proteinExistence type="predicted"/>
<name>A0ABR5ABD6_9BACL</name>
<dbReference type="Proteomes" id="UP000031967">
    <property type="component" value="Unassembled WGS sequence"/>
</dbReference>
<dbReference type="EMBL" id="JXAK01000066">
    <property type="protein sequence ID" value="KIL38297.1"/>
    <property type="molecule type" value="Genomic_DNA"/>
</dbReference>
<evidence type="ECO:0000313" key="1">
    <source>
        <dbReference type="EMBL" id="KIL38297.1"/>
    </source>
</evidence>
<organism evidence="1 2">
    <name type="scientific">Gordoniibacillus kamchatkensis</name>
    <dbReference type="NCBI Taxonomy" id="1590651"/>
    <lineage>
        <taxon>Bacteria</taxon>
        <taxon>Bacillati</taxon>
        <taxon>Bacillota</taxon>
        <taxon>Bacilli</taxon>
        <taxon>Bacillales</taxon>
        <taxon>Paenibacillaceae</taxon>
        <taxon>Gordoniibacillus</taxon>
    </lineage>
</organism>